<gene>
    <name evidence="2" type="ORF">DFH94DRAFT_496251</name>
</gene>
<feature type="compositionally biased region" description="Basic residues" evidence="1">
    <location>
        <begin position="46"/>
        <end position="83"/>
    </location>
</feature>
<comment type="caution">
    <text evidence="2">The sequence shown here is derived from an EMBL/GenBank/DDBJ whole genome shotgun (WGS) entry which is preliminary data.</text>
</comment>
<feature type="region of interest" description="Disordered" evidence="1">
    <location>
        <begin position="33"/>
        <end position="94"/>
    </location>
</feature>
<sequence>MHFCLTIHPPTRTRSYTHKMNYPNALNYPHAPNHYAPNHYVPNHHAPNHHTPNHHAPNHHAPNHHAPNHHTPNHHAPNHHTPNHHAPNPHAPQLTRDYLTDGYISYTFGPQNAEGYIARLFSVDAPSIQAIRQGDAFYAFNHPSYGIPPAVSLYGRDAWLLDFAVIRSIGSVVPQQLWSPQGQGDRRRYVDQAQLRMPIFFINRDGSLGVPVMDAAAGNMQLRGVHLPPQLADKSTVKLRISWPCYNLPEQQVQLRDQTPQRNPISFERFVKHVGSRVRQYLLDCESVPVQPNNWTVGHGNITFDEVMLIGLVQVSEGSWTPILQLMRRVVMERLERNVVFPS</sequence>
<dbReference type="Proteomes" id="UP000759537">
    <property type="component" value="Unassembled WGS sequence"/>
</dbReference>
<evidence type="ECO:0000313" key="2">
    <source>
        <dbReference type="EMBL" id="KAF8479764.1"/>
    </source>
</evidence>
<name>A0A9P5T9A1_9AGAM</name>
<organism evidence="2 3">
    <name type="scientific">Russula ochroleuca</name>
    <dbReference type="NCBI Taxonomy" id="152965"/>
    <lineage>
        <taxon>Eukaryota</taxon>
        <taxon>Fungi</taxon>
        <taxon>Dikarya</taxon>
        <taxon>Basidiomycota</taxon>
        <taxon>Agaricomycotina</taxon>
        <taxon>Agaricomycetes</taxon>
        <taxon>Russulales</taxon>
        <taxon>Russulaceae</taxon>
        <taxon>Russula</taxon>
    </lineage>
</organism>
<keyword evidence="3" id="KW-1185">Reference proteome</keyword>
<reference evidence="2" key="1">
    <citation type="submission" date="2019-10" db="EMBL/GenBank/DDBJ databases">
        <authorList>
            <consortium name="DOE Joint Genome Institute"/>
            <person name="Kuo A."/>
            <person name="Miyauchi S."/>
            <person name="Kiss E."/>
            <person name="Drula E."/>
            <person name="Kohler A."/>
            <person name="Sanchez-Garcia M."/>
            <person name="Andreopoulos B."/>
            <person name="Barry K.W."/>
            <person name="Bonito G."/>
            <person name="Buee M."/>
            <person name="Carver A."/>
            <person name="Chen C."/>
            <person name="Cichocki N."/>
            <person name="Clum A."/>
            <person name="Culley D."/>
            <person name="Crous P.W."/>
            <person name="Fauchery L."/>
            <person name="Girlanda M."/>
            <person name="Hayes R."/>
            <person name="Keri Z."/>
            <person name="LaButti K."/>
            <person name="Lipzen A."/>
            <person name="Lombard V."/>
            <person name="Magnuson J."/>
            <person name="Maillard F."/>
            <person name="Morin E."/>
            <person name="Murat C."/>
            <person name="Nolan M."/>
            <person name="Ohm R."/>
            <person name="Pangilinan J."/>
            <person name="Pereira M."/>
            <person name="Perotto S."/>
            <person name="Peter M."/>
            <person name="Riley R."/>
            <person name="Sitrit Y."/>
            <person name="Stielow B."/>
            <person name="Szollosi G."/>
            <person name="Zifcakova L."/>
            <person name="Stursova M."/>
            <person name="Spatafora J.W."/>
            <person name="Tedersoo L."/>
            <person name="Vaario L.-M."/>
            <person name="Yamada A."/>
            <person name="Yan M."/>
            <person name="Wang P."/>
            <person name="Xu J."/>
            <person name="Bruns T."/>
            <person name="Baldrian P."/>
            <person name="Vilgalys R."/>
            <person name="Henrissat B."/>
            <person name="Grigoriev I.V."/>
            <person name="Hibbett D."/>
            <person name="Nagy L.G."/>
            <person name="Martin F.M."/>
        </authorList>
    </citation>
    <scope>NUCLEOTIDE SEQUENCE</scope>
    <source>
        <strain evidence="2">Prilba</strain>
    </source>
</reference>
<evidence type="ECO:0000256" key="1">
    <source>
        <dbReference type="SAM" id="MobiDB-lite"/>
    </source>
</evidence>
<dbReference type="OrthoDB" id="3269405at2759"/>
<reference evidence="2" key="2">
    <citation type="journal article" date="2020" name="Nat. Commun.">
        <title>Large-scale genome sequencing of mycorrhizal fungi provides insights into the early evolution of symbiotic traits.</title>
        <authorList>
            <person name="Miyauchi S."/>
            <person name="Kiss E."/>
            <person name="Kuo A."/>
            <person name="Drula E."/>
            <person name="Kohler A."/>
            <person name="Sanchez-Garcia M."/>
            <person name="Morin E."/>
            <person name="Andreopoulos B."/>
            <person name="Barry K.W."/>
            <person name="Bonito G."/>
            <person name="Buee M."/>
            <person name="Carver A."/>
            <person name="Chen C."/>
            <person name="Cichocki N."/>
            <person name="Clum A."/>
            <person name="Culley D."/>
            <person name="Crous P.W."/>
            <person name="Fauchery L."/>
            <person name="Girlanda M."/>
            <person name="Hayes R.D."/>
            <person name="Keri Z."/>
            <person name="LaButti K."/>
            <person name="Lipzen A."/>
            <person name="Lombard V."/>
            <person name="Magnuson J."/>
            <person name="Maillard F."/>
            <person name="Murat C."/>
            <person name="Nolan M."/>
            <person name="Ohm R.A."/>
            <person name="Pangilinan J."/>
            <person name="Pereira M.F."/>
            <person name="Perotto S."/>
            <person name="Peter M."/>
            <person name="Pfister S."/>
            <person name="Riley R."/>
            <person name="Sitrit Y."/>
            <person name="Stielow J.B."/>
            <person name="Szollosi G."/>
            <person name="Zifcakova L."/>
            <person name="Stursova M."/>
            <person name="Spatafora J.W."/>
            <person name="Tedersoo L."/>
            <person name="Vaario L.M."/>
            <person name="Yamada A."/>
            <person name="Yan M."/>
            <person name="Wang P."/>
            <person name="Xu J."/>
            <person name="Bruns T."/>
            <person name="Baldrian P."/>
            <person name="Vilgalys R."/>
            <person name="Dunand C."/>
            <person name="Henrissat B."/>
            <person name="Grigoriev I.V."/>
            <person name="Hibbett D."/>
            <person name="Nagy L.G."/>
            <person name="Martin F.M."/>
        </authorList>
    </citation>
    <scope>NUCLEOTIDE SEQUENCE</scope>
    <source>
        <strain evidence="2">Prilba</strain>
    </source>
</reference>
<protein>
    <submittedName>
        <fullName evidence="2">Uncharacterized protein</fullName>
    </submittedName>
</protein>
<dbReference type="AlphaFoldDB" id="A0A9P5T9A1"/>
<proteinExistence type="predicted"/>
<evidence type="ECO:0000313" key="3">
    <source>
        <dbReference type="Proteomes" id="UP000759537"/>
    </source>
</evidence>
<accession>A0A9P5T9A1</accession>
<dbReference type="EMBL" id="WHVB01000009">
    <property type="protein sequence ID" value="KAF8479764.1"/>
    <property type="molecule type" value="Genomic_DNA"/>
</dbReference>